<dbReference type="EMBL" id="JSVU01000007">
    <property type="protein sequence ID" value="KJJ37993.1"/>
    <property type="molecule type" value="Genomic_DNA"/>
</dbReference>
<sequence>MNWRWYIPILLLALTFFGVGMEPTALPNQEIVVQFNAENVSTADAQQAIARITSQLKSVGVENVVVSKIHGGKIKVAYFSTTDVATIQNLFQNEGTLQVGDTAFNEKQHSSEIPFGKNAGIYKLDVIKLHKDYSAHNGLQGLPVVIKTAKDTYLKPIISVSVSETGFHLKESEEQLAFKNYRSVSLLIGTTSHKIPEVRAGPLS</sequence>
<evidence type="ECO:0000313" key="1">
    <source>
        <dbReference type="EMBL" id="KJJ37993.1"/>
    </source>
</evidence>
<protein>
    <submittedName>
        <fullName evidence="1">Uncharacterized protein</fullName>
    </submittedName>
</protein>
<organism evidence="1 2">
    <name type="scientific">Aequorivita vladivostokensis</name>
    <dbReference type="NCBI Taxonomy" id="171194"/>
    <lineage>
        <taxon>Bacteria</taxon>
        <taxon>Pseudomonadati</taxon>
        <taxon>Bacteroidota</taxon>
        <taxon>Flavobacteriia</taxon>
        <taxon>Flavobacteriales</taxon>
        <taxon>Flavobacteriaceae</taxon>
        <taxon>Aequorivita</taxon>
    </lineage>
</organism>
<reference evidence="1 2" key="1">
    <citation type="submission" date="2014-10" db="EMBL/GenBank/DDBJ databases">
        <title>Genome sequencing of Vitellibacter vladivostokensis KMM 3516.</title>
        <authorList>
            <person name="Thevarajoo S."/>
            <person name="Selvaratnam C."/>
            <person name="Goh K.M."/>
            <person name="Chong C.S."/>
        </authorList>
    </citation>
    <scope>NUCLEOTIDE SEQUENCE [LARGE SCALE GENOMIC DNA]</scope>
    <source>
        <strain evidence="1 2">KMM 3516</strain>
    </source>
</reference>
<comment type="caution">
    <text evidence="1">The sequence shown here is derived from an EMBL/GenBank/DDBJ whole genome shotgun (WGS) entry which is preliminary data.</text>
</comment>
<keyword evidence="2" id="KW-1185">Reference proteome</keyword>
<proteinExistence type="predicted"/>
<dbReference type="Proteomes" id="UP000033497">
    <property type="component" value="Unassembled WGS sequence"/>
</dbReference>
<gene>
    <name evidence="1" type="ORF">MB09_11855</name>
</gene>
<evidence type="ECO:0000313" key="2">
    <source>
        <dbReference type="Proteomes" id="UP000033497"/>
    </source>
</evidence>
<accession>A0ABR5DGT5</accession>
<name>A0ABR5DGT5_9FLAO</name>